<reference evidence="5 6" key="1">
    <citation type="journal article" date="2018" name="Plant J.">
        <title>Genome sequences of Chlorella sorokiniana UTEX 1602 and Micractinium conductrix SAG 241.80: implications to maltose excretion by a green alga.</title>
        <authorList>
            <person name="Arriola M.B."/>
            <person name="Velmurugan N."/>
            <person name="Zhang Y."/>
            <person name="Plunkett M.H."/>
            <person name="Hondzo H."/>
            <person name="Barney B.M."/>
        </authorList>
    </citation>
    <scope>NUCLEOTIDE SEQUENCE [LARGE SCALE GENOMIC DNA]</scope>
    <source>
        <strain evidence="5 6">SAG 241.80</strain>
    </source>
</reference>
<feature type="transmembrane region" description="Helical" evidence="3">
    <location>
        <begin position="639"/>
        <end position="657"/>
    </location>
</feature>
<gene>
    <name evidence="5" type="ORF">C2E20_3525</name>
</gene>
<feature type="compositionally biased region" description="Low complexity" evidence="2">
    <location>
        <begin position="416"/>
        <end position="432"/>
    </location>
</feature>
<feature type="transmembrane region" description="Helical" evidence="3">
    <location>
        <begin position="574"/>
        <end position="596"/>
    </location>
</feature>
<feature type="region of interest" description="Disordered" evidence="2">
    <location>
        <begin position="65"/>
        <end position="102"/>
    </location>
</feature>
<dbReference type="InterPro" id="IPR029016">
    <property type="entry name" value="GAF-like_dom_sf"/>
</dbReference>
<keyword evidence="1" id="KW-0675">Receptor</keyword>
<feature type="compositionally biased region" description="Low complexity" evidence="2">
    <location>
        <begin position="88"/>
        <end position="98"/>
    </location>
</feature>
<feature type="compositionally biased region" description="Low complexity" evidence="2">
    <location>
        <begin position="384"/>
        <end position="397"/>
    </location>
</feature>
<comment type="caution">
    <text evidence="5">The sequence shown here is derived from an EMBL/GenBank/DDBJ whole genome shotgun (WGS) entry which is preliminary data.</text>
</comment>
<accession>A0A2P6VGY8</accession>
<dbReference type="Proteomes" id="UP000239649">
    <property type="component" value="Unassembled WGS sequence"/>
</dbReference>
<feature type="domain" description="GAF" evidence="4">
    <location>
        <begin position="180"/>
        <end position="255"/>
    </location>
</feature>
<name>A0A2P6VGY8_9CHLO</name>
<dbReference type="AlphaFoldDB" id="A0A2P6VGY8"/>
<evidence type="ECO:0000256" key="1">
    <source>
        <dbReference type="ARBA" id="ARBA00023170"/>
    </source>
</evidence>
<organism evidence="5 6">
    <name type="scientific">Micractinium conductrix</name>
    <dbReference type="NCBI Taxonomy" id="554055"/>
    <lineage>
        <taxon>Eukaryota</taxon>
        <taxon>Viridiplantae</taxon>
        <taxon>Chlorophyta</taxon>
        <taxon>core chlorophytes</taxon>
        <taxon>Trebouxiophyceae</taxon>
        <taxon>Chlorellales</taxon>
        <taxon>Chlorellaceae</taxon>
        <taxon>Chlorella clade</taxon>
        <taxon>Micractinium</taxon>
    </lineage>
</organism>
<protein>
    <recommendedName>
        <fullName evidence="4">GAF domain-containing protein</fullName>
    </recommendedName>
</protein>
<keyword evidence="3" id="KW-0812">Transmembrane</keyword>
<feature type="transmembrane region" description="Helical" evidence="3">
    <location>
        <begin position="513"/>
        <end position="534"/>
    </location>
</feature>
<dbReference type="OrthoDB" id="564823at2759"/>
<dbReference type="InterPro" id="IPR003018">
    <property type="entry name" value="GAF"/>
</dbReference>
<evidence type="ECO:0000259" key="4">
    <source>
        <dbReference type="Pfam" id="PF13185"/>
    </source>
</evidence>
<feature type="region of interest" description="Disordered" evidence="2">
    <location>
        <begin position="286"/>
        <end position="349"/>
    </location>
</feature>
<keyword evidence="3" id="KW-1133">Transmembrane helix</keyword>
<keyword evidence="6" id="KW-1185">Reference proteome</keyword>
<dbReference type="SUPFAM" id="SSF55781">
    <property type="entry name" value="GAF domain-like"/>
    <property type="match status" value="1"/>
</dbReference>
<proteinExistence type="predicted"/>
<dbReference type="Gene3D" id="3.30.450.40">
    <property type="match status" value="1"/>
</dbReference>
<evidence type="ECO:0000313" key="6">
    <source>
        <dbReference type="Proteomes" id="UP000239649"/>
    </source>
</evidence>
<sequence>MAAAAQPDDETQCMDELLQELAGPGAGAGAAAGGAASPFRAFARRAQLVITGLVHISVLLLPRHEEGSGGGGSGGGAPTAGKAGGKASGSAGAGSSRSGAGGAAGDAAAAELAAAGFPSDGSNVEEWQRVQGILERTATGGADWSTCCVYQITEQGGAVVQPEPPYPVSCTAAYYAAQVKGDAVISNDFEKQGPHFADWRELYDGGARSMAAAPMYVQQRVVGVLNLASKDPHAFDRSRLVWLLALVLAPFAAALQWTSQALEVEAFVARIMPPLLEQNYQRNAAAKRGGGAGGGAGGAAAPANSRAKAGRRERPSTDGGAASGGGKGGGGAAGGAPPPAGVSSGSGSDQFAQNAEVLITGAGRCSSGDALAPPTPAPSVGGDAQPAAVAAAPAPAADRTLLPRTNSASSGGGAGQRSKASRAGRGSSGKHAAPVVANGWAAVPASAVGEAKQPQQLGISHASDAFDPASLDPYLAGYDSDLDWGDFFFNLISMCIVYAYFSEAAVAGESQAAIVVSMCIAAIDIVLLALRWLWYEQYITYGGAVLQVFQMYRLVVLPVANTWMSWSLLNKLGIAPSPVVVAAAGLTVLALIVAGVQMRFLLHAPLQLASVLFAAASTTELCGRFFASTTSLGCMGAVSLMQLSLGLVIPSILCHLLDMRSTDKPYLPHVQAKRWLLQS</sequence>
<evidence type="ECO:0000256" key="3">
    <source>
        <dbReference type="SAM" id="Phobius"/>
    </source>
</evidence>
<evidence type="ECO:0000313" key="5">
    <source>
        <dbReference type="EMBL" id="PSC73350.1"/>
    </source>
</evidence>
<feature type="compositionally biased region" description="Gly residues" evidence="2">
    <location>
        <begin position="68"/>
        <end position="87"/>
    </location>
</feature>
<feature type="region of interest" description="Disordered" evidence="2">
    <location>
        <begin position="366"/>
        <end position="432"/>
    </location>
</feature>
<keyword evidence="3" id="KW-0472">Membrane</keyword>
<feature type="compositionally biased region" description="Gly residues" evidence="2">
    <location>
        <begin position="321"/>
        <end position="334"/>
    </location>
</feature>
<dbReference type="Pfam" id="PF13185">
    <property type="entry name" value="GAF_2"/>
    <property type="match status" value="1"/>
</dbReference>
<feature type="compositionally biased region" description="Gly residues" evidence="2">
    <location>
        <begin position="288"/>
        <end position="298"/>
    </location>
</feature>
<feature type="transmembrane region" description="Helical" evidence="3">
    <location>
        <begin position="484"/>
        <end position="501"/>
    </location>
</feature>
<evidence type="ECO:0000256" key="2">
    <source>
        <dbReference type="SAM" id="MobiDB-lite"/>
    </source>
</evidence>
<dbReference type="EMBL" id="LHPF02000007">
    <property type="protein sequence ID" value="PSC73350.1"/>
    <property type="molecule type" value="Genomic_DNA"/>
</dbReference>